<comment type="caution">
    <text evidence="1">The sequence shown here is derived from an EMBL/GenBank/DDBJ whole genome shotgun (WGS) entry which is preliminary data.</text>
</comment>
<evidence type="ECO:0000313" key="2">
    <source>
        <dbReference type="Proteomes" id="UP001055072"/>
    </source>
</evidence>
<protein>
    <submittedName>
        <fullName evidence="1">Uncharacterized protein</fullName>
    </submittedName>
</protein>
<sequence>MPSTTSVRLPVSDRVMNNASELMSAASRDAAREVDVEIFWVYQGISDTEAEQARAVGVEDSKIVMSKQGKKKHYALHVMFFCASPRNPLPQCGDIGDIWISEPSIYVRTANEWTSAANAEKHPLFARHLTLHPVHFTLQWISQASARQNRTKWSVKALEQSSHPGVKDLVQRVDVREILKIPYQDLSPAHISRFLSIVLPCFLDSVSTMDNQGPASNQPIASTSIQDDHHIRDSGMTGPQASATDETHVVASIQGEHPDNVPLNIGEKVTNTSSDVQISLSGPSQDLHLNDEISHSSEQAHQQQEEKTPDSISGECIWMYEIKFPAYRLYSGQPHVDFHTQSDMLTHVPSGGQSEEGDL</sequence>
<reference evidence="1" key="1">
    <citation type="journal article" date="2021" name="Environ. Microbiol.">
        <title>Gene family expansions and transcriptome signatures uncover fungal adaptations to wood decay.</title>
        <authorList>
            <person name="Hage H."/>
            <person name="Miyauchi S."/>
            <person name="Viragh M."/>
            <person name="Drula E."/>
            <person name="Min B."/>
            <person name="Chaduli D."/>
            <person name="Navarro D."/>
            <person name="Favel A."/>
            <person name="Norest M."/>
            <person name="Lesage-Meessen L."/>
            <person name="Balint B."/>
            <person name="Merenyi Z."/>
            <person name="de Eugenio L."/>
            <person name="Morin E."/>
            <person name="Martinez A.T."/>
            <person name="Baldrian P."/>
            <person name="Stursova M."/>
            <person name="Martinez M.J."/>
            <person name="Novotny C."/>
            <person name="Magnuson J.K."/>
            <person name="Spatafora J.W."/>
            <person name="Maurice S."/>
            <person name="Pangilinan J."/>
            <person name="Andreopoulos W."/>
            <person name="LaButti K."/>
            <person name="Hundley H."/>
            <person name="Na H."/>
            <person name="Kuo A."/>
            <person name="Barry K."/>
            <person name="Lipzen A."/>
            <person name="Henrissat B."/>
            <person name="Riley R."/>
            <person name="Ahrendt S."/>
            <person name="Nagy L.G."/>
            <person name="Grigoriev I.V."/>
            <person name="Martin F."/>
            <person name="Rosso M.N."/>
        </authorList>
    </citation>
    <scope>NUCLEOTIDE SEQUENCE</scope>
    <source>
        <strain evidence="1">CBS 384.51</strain>
    </source>
</reference>
<evidence type="ECO:0000313" key="1">
    <source>
        <dbReference type="EMBL" id="KAI0082927.1"/>
    </source>
</evidence>
<dbReference type="Proteomes" id="UP001055072">
    <property type="component" value="Unassembled WGS sequence"/>
</dbReference>
<dbReference type="EMBL" id="MU275081">
    <property type="protein sequence ID" value="KAI0082927.1"/>
    <property type="molecule type" value="Genomic_DNA"/>
</dbReference>
<gene>
    <name evidence="1" type="ORF">BDY19DRAFT_999065</name>
</gene>
<name>A0ACB8TLS4_9APHY</name>
<accession>A0ACB8TLS4</accession>
<proteinExistence type="predicted"/>
<organism evidence="1 2">
    <name type="scientific">Irpex rosettiformis</name>
    <dbReference type="NCBI Taxonomy" id="378272"/>
    <lineage>
        <taxon>Eukaryota</taxon>
        <taxon>Fungi</taxon>
        <taxon>Dikarya</taxon>
        <taxon>Basidiomycota</taxon>
        <taxon>Agaricomycotina</taxon>
        <taxon>Agaricomycetes</taxon>
        <taxon>Polyporales</taxon>
        <taxon>Irpicaceae</taxon>
        <taxon>Irpex</taxon>
    </lineage>
</organism>
<keyword evidence="2" id="KW-1185">Reference proteome</keyword>